<dbReference type="Pfam" id="PF07589">
    <property type="entry name" value="PEP-CTERM"/>
    <property type="match status" value="1"/>
</dbReference>
<evidence type="ECO:0000313" key="3">
    <source>
        <dbReference type="EMBL" id="NJC34584.1"/>
    </source>
</evidence>
<dbReference type="Proteomes" id="UP000734218">
    <property type="component" value="Unassembled WGS sequence"/>
</dbReference>
<reference evidence="3 4" key="1">
    <citation type="submission" date="2020-03" db="EMBL/GenBank/DDBJ databases">
        <title>Genomic Encyclopedia of Type Strains, Phase IV (KMG-IV): sequencing the most valuable type-strain genomes for metagenomic binning, comparative biology and taxonomic classification.</title>
        <authorList>
            <person name="Goeker M."/>
        </authorList>
    </citation>
    <scope>NUCLEOTIDE SEQUENCE [LARGE SCALE GENOMIC DNA]</scope>
    <source>
        <strain evidence="3 4">DSM 27651</strain>
    </source>
</reference>
<dbReference type="NCBIfam" id="NF035944">
    <property type="entry name" value="PEPxxWA-CTERM"/>
    <property type="match status" value="1"/>
</dbReference>
<dbReference type="InterPro" id="IPR013424">
    <property type="entry name" value="Ice-binding_C"/>
</dbReference>
<comment type="caution">
    <text evidence="3">The sequence shown here is derived from an EMBL/GenBank/DDBJ whole genome shotgun (WGS) entry which is preliminary data.</text>
</comment>
<proteinExistence type="predicted"/>
<feature type="signal peptide" evidence="1">
    <location>
        <begin position="1"/>
        <end position="20"/>
    </location>
</feature>
<accession>A0ABX0XP73</accession>
<dbReference type="RefSeq" id="WP_209023371.1">
    <property type="nucleotide sequence ID" value="NZ_JAATJE010000002.1"/>
</dbReference>
<feature type="chain" id="PRO_5046206983" description="Ice-binding protein C-terminal domain-containing protein" evidence="1">
    <location>
        <begin position="21"/>
        <end position="196"/>
    </location>
</feature>
<evidence type="ECO:0000259" key="2">
    <source>
        <dbReference type="Pfam" id="PF07589"/>
    </source>
</evidence>
<name>A0ABX0XP73_9SPHN</name>
<organism evidence="3 4">
    <name type="scientific">Sphingomonas jejuensis</name>
    <dbReference type="NCBI Taxonomy" id="904715"/>
    <lineage>
        <taxon>Bacteria</taxon>
        <taxon>Pseudomonadati</taxon>
        <taxon>Pseudomonadota</taxon>
        <taxon>Alphaproteobacteria</taxon>
        <taxon>Sphingomonadales</taxon>
        <taxon>Sphingomonadaceae</taxon>
        <taxon>Sphingomonas</taxon>
    </lineage>
</organism>
<evidence type="ECO:0000313" key="4">
    <source>
        <dbReference type="Proteomes" id="UP000734218"/>
    </source>
</evidence>
<dbReference type="EMBL" id="JAATJE010000002">
    <property type="protein sequence ID" value="NJC34584.1"/>
    <property type="molecule type" value="Genomic_DNA"/>
</dbReference>
<gene>
    <name evidence="3" type="ORF">GGR88_002098</name>
</gene>
<protein>
    <recommendedName>
        <fullName evidence="2">Ice-binding protein C-terminal domain-containing protein</fullName>
    </recommendedName>
</protein>
<sequence>MRFISAAVAAFAVSAVPANAAYVLFQIEAVTSGYDVTSPSSSINRTNVFTTASAVLDTELEPGLQVFNGTYVSAGGMNASFASEIRRGGYQIDGDFTLSGDFSLLLSGQVSSLSGASSNFVLFDSNPRGGIYTYRAGRATLTATLLPSDYSGRTGLTSASPGIPEPATWAMMIAGFGLVGLSSRRAARTASRKQLF</sequence>
<keyword evidence="1" id="KW-0732">Signal</keyword>
<keyword evidence="4" id="KW-1185">Reference proteome</keyword>
<dbReference type="NCBIfam" id="TIGR02595">
    <property type="entry name" value="PEP_CTERM"/>
    <property type="match status" value="1"/>
</dbReference>
<feature type="domain" description="Ice-binding protein C-terminal" evidence="2">
    <location>
        <begin position="163"/>
        <end position="185"/>
    </location>
</feature>
<evidence type="ECO:0000256" key="1">
    <source>
        <dbReference type="SAM" id="SignalP"/>
    </source>
</evidence>